<feature type="region of interest" description="Disordered" evidence="1">
    <location>
        <begin position="106"/>
        <end position="130"/>
    </location>
</feature>
<feature type="compositionally biased region" description="Basic and acidic residues" evidence="1">
    <location>
        <begin position="26"/>
        <end position="35"/>
    </location>
</feature>
<reference evidence="3" key="1">
    <citation type="submission" date="2023-07" db="EMBL/GenBank/DDBJ databases">
        <title>draft genome sequence of fig (Ficus carica).</title>
        <authorList>
            <person name="Takahashi T."/>
            <person name="Nishimura K."/>
        </authorList>
    </citation>
    <scope>NUCLEOTIDE SEQUENCE</scope>
</reference>
<name>A0AA87ZA09_FICCA</name>
<proteinExistence type="predicted"/>
<gene>
    <name evidence="3" type="ORF">TIFTF001_045383</name>
</gene>
<feature type="region of interest" description="Disordered" evidence="1">
    <location>
        <begin position="1"/>
        <end position="35"/>
    </location>
</feature>
<sequence length="181" mass="20042">MAGEGGPKLAGIEKPVGTHIKMPQGGRRELVGAGRDARGTQIETLRPGGERLGCGALSLSPPRPATPFHSPLPPSLFAYVVLVVFLIGSERKKRKVKIGFGTQKFKEEEEREMQSSREREREEEPKNYREKVEDMRAVEGRSEGENRVLRAISSIHYGITNLQAKAGGQERNCTVRYCALL</sequence>
<keyword evidence="2" id="KW-0472">Membrane</keyword>
<evidence type="ECO:0000256" key="1">
    <source>
        <dbReference type="SAM" id="MobiDB-lite"/>
    </source>
</evidence>
<dbReference type="Proteomes" id="UP001187192">
    <property type="component" value="Unassembled WGS sequence"/>
</dbReference>
<evidence type="ECO:0000256" key="2">
    <source>
        <dbReference type="SAM" id="Phobius"/>
    </source>
</evidence>
<evidence type="ECO:0000313" key="3">
    <source>
        <dbReference type="EMBL" id="GMN20796.1"/>
    </source>
</evidence>
<organism evidence="3 4">
    <name type="scientific">Ficus carica</name>
    <name type="common">Common fig</name>
    <dbReference type="NCBI Taxonomy" id="3494"/>
    <lineage>
        <taxon>Eukaryota</taxon>
        <taxon>Viridiplantae</taxon>
        <taxon>Streptophyta</taxon>
        <taxon>Embryophyta</taxon>
        <taxon>Tracheophyta</taxon>
        <taxon>Spermatophyta</taxon>
        <taxon>Magnoliopsida</taxon>
        <taxon>eudicotyledons</taxon>
        <taxon>Gunneridae</taxon>
        <taxon>Pentapetalae</taxon>
        <taxon>rosids</taxon>
        <taxon>fabids</taxon>
        <taxon>Rosales</taxon>
        <taxon>Moraceae</taxon>
        <taxon>Ficeae</taxon>
        <taxon>Ficus</taxon>
    </lineage>
</organism>
<dbReference type="EMBL" id="BTGU01003935">
    <property type="protein sequence ID" value="GMN20796.1"/>
    <property type="molecule type" value="Genomic_DNA"/>
</dbReference>
<keyword evidence="2" id="KW-0812">Transmembrane</keyword>
<evidence type="ECO:0000313" key="4">
    <source>
        <dbReference type="Proteomes" id="UP001187192"/>
    </source>
</evidence>
<keyword evidence="4" id="KW-1185">Reference proteome</keyword>
<dbReference type="AlphaFoldDB" id="A0AA87ZA09"/>
<protein>
    <submittedName>
        <fullName evidence="3">Uncharacterized protein</fullName>
    </submittedName>
</protein>
<accession>A0AA87ZA09</accession>
<feature type="transmembrane region" description="Helical" evidence="2">
    <location>
        <begin position="68"/>
        <end position="88"/>
    </location>
</feature>
<comment type="caution">
    <text evidence="3">The sequence shown here is derived from an EMBL/GenBank/DDBJ whole genome shotgun (WGS) entry which is preliminary data.</text>
</comment>
<keyword evidence="2" id="KW-1133">Transmembrane helix</keyword>